<keyword evidence="1" id="KW-0472">Membrane</keyword>
<dbReference type="AlphaFoldDB" id="A0A8X6GYQ2"/>
<keyword evidence="1" id="KW-1133">Transmembrane helix</keyword>
<proteinExistence type="predicted"/>
<sequence>MSNAAACVRRRETLLLIRSHCFLCSMFPWMFFLLCNWVRPREHIWIFKEMIHQGMQNFEEAAYEMQICHIKKTVLDGEILKGILLLLKFLF</sequence>
<organism evidence="2 3">
    <name type="scientific">Trichonephila clavata</name>
    <name type="common">Joro spider</name>
    <name type="synonym">Nephila clavata</name>
    <dbReference type="NCBI Taxonomy" id="2740835"/>
    <lineage>
        <taxon>Eukaryota</taxon>
        <taxon>Metazoa</taxon>
        <taxon>Ecdysozoa</taxon>
        <taxon>Arthropoda</taxon>
        <taxon>Chelicerata</taxon>
        <taxon>Arachnida</taxon>
        <taxon>Araneae</taxon>
        <taxon>Araneomorphae</taxon>
        <taxon>Entelegynae</taxon>
        <taxon>Araneoidea</taxon>
        <taxon>Nephilidae</taxon>
        <taxon>Trichonephila</taxon>
    </lineage>
</organism>
<dbReference type="Proteomes" id="UP000887116">
    <property type="component" value="Unassembled WGS sequence"/>
</dbReference>
<gene>
    <name evidence="2" type="ORF">TNCT_406891</name>
</gene>
<dbReference type="EMBL" id="BMAO01007012">
    <property type="protein sequence ID" value="GFR13064.1"/>
    <property type="molecule type" value="Genomic_DNA"/>
</dbReference>
<protein>
    <submittedName>
        <fullName evidence="2">Uncharacterized protein</fullName>
    </submittedName>
</protein>
<evidence type="ECO:0000313" key="2">
    <source>
        <dbReference type="EMBL" id="GFR13064.1"/>
    </source>
</evidence>
<keyword evidence="3" id="KW-1185">Reference proteome</keyword>
<evidence type="ECO:0000313" key="3">
    <source>
        <dbReference type="Proteomes" id="UP000887116"/>
    </source>
</evidence>
<feature type="transmembrane region" description="Helical" evidence="1">
    <location>
        <begin position="15"/>
        <end position="38"/>
    </location>
</feature>
<evidence type="ECO:0000256" key="1">
    <source>
        <dbReference type="SAM" id="Phobius"/>
    </source>
</evidence>
<keyword evidence="1" id="KW-0812">Transmembrane</keyword>
<comment type="caution">
    <text evidence="2">The sequence shown here is derived from an EMBL/GenBank/DDBJ whole genome shotgun (WGS) entry which is preliminary data.</text>
</comment>
<name>A0A8X6GYQ2_TRICU</name>
<accession>A0A8X6GYQ2</accession>
<reference evidence="2" key="1">
    <citation type="submission" date="2020-07" db="EMBL/GenBank/DDBJ databases">
        <title>Multicomponent nature underlies the extraordinary mechanical properties of spider dragline silk.</title>
        <authorList>
            <person name="Kono N."/>
            <person name="Nakamura H."/>
            <person name="Mori M."/>
            <person name="Yoshida Y."/>
            <person name="Ohtoshi R."/>
            <person name="Malay A.D."/>
            <person name="Moran D.A.P."/>
            <person name="Tomita M."/>
            <person name="Numata K."/>
            <person name="Arakawa K."/>
        </authorList>
    </citation>
    <scope>NUCLEOTIDE SEQUENCE</scope>
</reference>